<accession>A0A0L0NFQ6</accession>
<feature type="region of interest" description="Disordered" evidence="1">
    <location>
        <begin position="120"/>
        <end position="195"/>
    </location>
</feature>
<dbReference type="EMBL" id="LFRF01000005">
    <property type="protein sequence ID" value="KND92550.1"/>
    <property type="molecule type" value="Genomic_DNA"/>
</dbReference>
<comment type="caution">
    <text evidence="2">The sequence shown here is derived from an EMBL/GenBank/DDBJ whole genome shotgun (WGS) entry which is preliminary data.</text>
</comment>
<feature type="compositionally biased region" description="Basic residues" evidence="1">
    <location>
        <begin position="149"/>
        <end position="163"/>
    </location>
</feature>
<protein>
    <submittedName>
        <fullName evidence="2">Uncharacterized protein</fullName>
    </submittedName>
</protein>
<dbReference type="Proteomes" id="UP000036947">
    <property type="component" value="Unassembled WGS sequence"/>
</dbReference>
<feature type="compositionally biased region" description="Basic and acidic residues" evidence="1">
    <location>
        <begin position="330"/>
        <end position="340"/>
    </location>
</feature>
<reference evidence="2 3" key="1">
    <citation type="journal article" date="2015" name="BMC Genomics">
        <title>The genome of the truffle-parasite Tolypocladium ophioglossoides and the evolution of antifungal peptaibiotics.</title>
        <authorList>
            <person name="Quandt C.A."/>
            <person name="Bushley K.E."/>
            <person name="Spatafora J.W."/>
        </authorList>
    </citation>
    <scope>NUCLEOTIDE SEQUENCE [LARGE SCALE GENOMIC DNA]</scope>
    <source>
        <strain evidence="2 3">CBS 100239</strain>
    </source>
</reference>
<dbReference type="AlphaFoldDB" id="A0A0L0NFQ6"/>
<feature type="compositionally biased region" description="Basic residues" evidence="1">
    <location>
        <begin position="313"/>
        <end position="322"/>
    </location>
</feature>
<proteinExistence type="predicted"/>
<evidence type="ECO:0000256" key="1">
    <source>
        <dbReference type="SAM" id="MobiDB-lite"/>
    </source>
</evidence>
<gene>
    <name evidence="2" type="ORF">TOPH_02891</name>
</gene>
<organism evidence="2 3">
    <name type="scientific">Tolypocladium ophioglossoides (strain CBS 100239)</name>
    <name type="common">Snaketongue truffleclub</name>
    <name type="synonym">Elaphocordyceps ophioglossoides</name>
    <dbReference type="NCBI Taxonomy" id="1163406"/>
    <lineage>
        <taxon>Eukaryota</taxon>
        <taxon>Fungi</taxon>
        <taxon>Dikarya</taxon>
        <taxon>Ascomycota</taxon>
        <taxon>Pezizomycotina</taxon>
        <taxon>Sordariomycetes</taxon>
        <taxon>Hypocreomycetidae</taxon>
        <taxon>Hypocreales</taxon>
        <taxon>Ophiocordycipitaceae</taxon>
        <taxon>Tolypocladium</taxon>
    </lineage>
</organism>
<sequence>MCERAVCHDVTMSRWAVKIRARQWANWEYIDQETCEMYIYACFSMTLEWSHKQAPRIDRLPSSIQGRETWKNREIKKPYKQRIASWRNVCSKENQIERRKDMSNLSWSVIASPLSRPCGTPAALSSLSRGPSNPRLRPSGRLSPQVHHGASRRVRRQQRHRKVGQWPVAHAPVHRQRRPRQVAREALGPGGPPLGVLGRGADLARALDEQAAQLHAHVQAPGAHADQRQAGLRRGRKGQHLLAREVGRVLAGLVRDERNDLRVGHDGVEEILGRVLRRLGRLLGARLLLGGARPEKQLLGRKVQAQQPPQPAHRSRLAQQRRRGLEAAAEPERKGGEGGLRRHRRQHDGARRGQLEGHGDEATRRALEDGPAQRLEHGAAEAAGISEEEQDDVSASARLQASGEVREEGIGVGRRCGEDGGHGGSLAGRRERRQGRQVDGLAREQRRGVLDVGIGFGRHG</sequence>
<feature type="compositionally biased region" description="Basic and acidic residues" evidence="1">
    <location>
        <begin position="404"/>
        <end position="421"/>
    </location>
</feature>
<keyword evidence="3" id="KW-1185">Reference proteome</keyword>
<evidence type="ECO:0000313" key="2">
    <source>
        <dbReference type="EMBL" id="KND92550.1"/>
    </source>
</evidence>
<evidence type="ECO:0000313" key="3">
    <source>
        <dbReference type="Proteomes" id="UP000036947"/>
    </source>
</evidence>
<name>A0A0L0NFQ6_TOLOC</name>
<feature type="compositionally biased region" description="Basic and acidic residues" evidence="1">
    <location>
        <begin position="347"/>
        <end position="368"/>
    </location>
</feature>
<feature type="region of interest" description="Disordered" evidence="1">
    <location>
        <begin position="300"/>
        <end position="444"/>
    </location>
</feature>
<feature type="compositionally biased region" description="Basic residues" evidence="1">
    <location>
        <begin position="172"/>
        <end position="181"/>
    </location>
</feature>